<feature type="transmembrane region" description="Helical" evidence="10">
    <location>
        <begin position="200"/>
        <end position="222"/>
    </location>
</feature>
<comment type="catalytic activity">
    <reaction evidence="10">
        <text>L-cysteinyl-[protein] + hexadecanoyl-CoA = S-hexadecanoyl-L-cysteinyl-[protein] + CoA</text>
        <dbReference type="Rhea" id="RHEA:36683"/>
        <dbReference type="Rhea" id="RHEA-COMP:10131"/>
        <dbReference type="Rhea" id="RHEA-COMP:11032"/>
        <dbReference type="ChEBI" id="CHEBI:29950"/>
        <dbReference type="ChEBI" id="CHEBI:57287"/>
        <dbReference type="ChEBI" id="CHEBI:57379"/>
        <dbReference type="ChEBI" id="CHEBI:74151"/>
        <dbReference type="EC" id="2.3.1.225"/>
    </reaction>
</comment>
<protein>
    <recommendedName>
        <fullName evidence="10">S-acyltransferase</fullName>
        <ecNumber evidence="10">2.3.1.225</ecNumber>
    </recommendedName>
    <alternativeName>
        <fullName evidence="10">Palmitoyltransferase</fullName>
    </alternativeName>
</protein>
<name>A0AAQ3JRR7_9LILI</name>
<reference evidence="13 14" key="1">
    <citation type="submission" date="2023-10" db="EMBL/GenBank/DDBJ databases">
        <title>Chromosome-scale genome assembly provides insights into flower coloration mechanisms of Canna indica.</title>
        <authorList>
            <person name="Li C."/>
        </authorList>
    </citation>
    <scope>NUCLEOTIDE SEQUENCE [LARGE SCALE GENOMIC DNA]</scope>
    <source>
        <tissue evidence="13">Flower</tissue>
    </source>
</reference>
<keyword evidence="3 10" id="KW-0808">Transferase</keyword>
<dbReference type="EMBL" id="CP136890">
    <property type="protein sequence ID" value="WOK94651.1"/>
    <property type="molecule type" value="Genomic_DNA"/>
</dbReference>
<evidence type="ECO:0000256" key="7">
    <source>
        <dbReference type="ARBA" id="ARBA00023139"/>
    </source>
</evidence>
<evidence type="ECO:0000259" key="12">
    <source>
        <dbReference type="Pfam" id="PF01529"/>
    </source>
</evidence>
<dbReference type="EC" id="2.3.1.225" evidence="10"/>
<feature type="transmembrane region" description="Helical" evidence="10">
    <location>
        <begin position="70"/>
        <end position="89"/>
    </location>
</feature>
<feature type="transmembrane region" description="Helical" evidence="10">
    <location>
        <begin position="40"/>
        <end position="58"/>
    </location>
</feature>
<accession>A0AAQ3JRR7</accession>
<sequence length="349" mass="40462">MTSIAGCSTAVREASGRLSEQCLGRFPCLADRATRSSLCLKLILVLLHVTMVGALFLLDGELSRRIRDYRWYAAIYLVLFLATLVQYFFTSCSSPGYVIDAMIIGSETHTNSSSFNQRQTPSRHGNVSSASQMNSSSWLRQVMELYPPGFSSRSWTCGYCHIIQPPRSKHCHDCDKCVLQFDHHCAWLGTCIGKGNHCRFWWYVFEETILCIWTGTLYINLFISKVMKEWWKDFIAVILLVILVFCLIFLILLLFFHSYLALTNQTTHEIMRRRRILYLRYEKNHLFSTGKLQERFIHLVKGFVETCFPSAALVTAFTHWKLYRPWKNWKPEQNHTHAVILFLVGVVDT</sequence>
<keyword evidence="9 10" id="KW-0012">Acyltransferase</keyword>
<gene>
    <name evidence="13" type="ORF">Cni_G03356</name>
</gene>
<proteinExistence type="inferred from homology"/>
<evidence type="ECO:0000256" key="3">
    <source>
        <dbReference type="ARBA" id="ARBA00022679"/>
    </source>
</evidence>
<keyword evidence="7" id="KW-0564">Palmitate</keyword>
<evidence type="ECO:0000313" key="13">
    <source>
        <dbReference type="EMBL" id="WOK94651.1"/>
    </source>
</evidence>
<dbReference type="Proteomes" id="UP001327560">
    <property type="component" value="Chromosome 1"/>
</dbReference>
<dbReference type="GO" id="GO:0019706">
    <property type="term" value="F:protein-cysteine S-palmitoyltransferase activity"/>
    <property type="evidence" value="ECO:0007669"/>
    <property type="project" value="UniProtKB-EC"/>
</dbReference>
<organism evidence="13 14">
    <name type="scientific">Canna indica</name>
    <name type="common">Indian-shot</name>
    <dbReference type="NCBI Taxonomy" id="4628"/>
    <lineage>
        <taxon>Eukaryota</taxon>
        <taxon>Viridiplantae</taxon>
        <taxon>Streptophyta</taxon>
        <taxon>Embryophyta</taxon>
        <taxon>Tracheophyta</taxon>
        <taxon>Spermatophyta</taxon>
        <taxon>Magnoliopsida</taxon>
        <taxon>Liliopsida</taxon>
        <taxon>Zingiberales</taxon>
        <taxon>Cannaceae</taxon>
        <taxon>Canna</taxon>
    </lineage>
</organism>
<dbReference type="InterPro" id="IPR001594">
    <property type="entry name" value="Palmitoyltrfase_DHHC"/>
</dbReference>
<evidence type="ECO:0000256" key="10">
    <source>
        <dbReference type="RuleBase" id="RU079119"/>
    </source>
</evidence>
<evidence type="ECO:0000256" key="8">
    <source>
        <dbReference type="ARBA" id="ARBA00023288"/>
    </source>
</evidence>
<comment type="domain">
    <text evidence="10">The DHHC domain is required for palmitoyltransferase activity.</text>
</comment>
<keyword evidence="14" id="KW-1185">Reference proteome</keyword>
<dbReference type="Pfam" id="PF01529">
    <property type="entry name" value="DHHC"/>
    <property type="match status" value="1"/>
</dbReference>
<keyword evidence="8" id="KW-0449">Lipoprotein</keyword>
<evidence type="ECO:0000256" key="5">
    <source>
        <dbReference type="ARBA" id="ARBA00022989"/>
    </source>
</evidence>
<comment type="similarity">
    <text evidence="2 10">Belongs to the DHHC palmitoyltransferase family.</text>
</comment>
<feature type="compositionally biased region" description="Polar residues" evidence="11">
    <location>
        <begin position="111"/>
        <end position="127"/>
    </location>
</feature>
<keyword evidence="5 10" id="KW-1133">Transmembrane helix</keyword>
<dbReference type="PANTHER" id="PTHR22883:SF301">
    <property type="entry name" value="PALMITOYLTRANSFERASE ZDHHC12"/>
    <property type="match status" value="1"/>
</dbReference>
<dbReference type="PANTHER" id="PTHR22883">
    <property type="entry name" value="ZINC FINGER DHHC DOMAIN CONTAINING PROTEIN"/>
    <property type="match status" value="1"/>
</dbReference>
<evidence type="ECO:0000256" key="1">
    <source>
        <dbReference type="ARBA" id="ARBA00004127"/>
    </source>
</evidence>
<keyword evidence="6 10" id="KW-0472">Membrane</keyword>
<dbReference type="AlphaFoldDB" id="A0AAQ3JRR7"/>
<evidence type="ECO:0000256" key="2">
    <source>
        <dbReference type="ARBA" id="ARBA00008574"/>
    </source>
</evidence>
<feature type="domain" description="Palmitoyltransferase DHHC" evidence="12">
    <location>
        <begin position="156"/>
        <end position="272"/>
    </location>
</feature>
<comment type="subcellular location">
    <subcellularLocation>
        <location evidence="1">Endomembrane system</location>
        <topology evidence="1">Multi-pass membrane protein</topology>
    </subcellularLocation>
</comment>
<dbReference type="GO" id="GO:0006612">
    <property type="term" value="P:protein targeting to membrane"/>
    <property type="evidence" value="ECO:0007669"/>
    <property type="project" value="TreeGrafter"/>
</dbReference>
<evidence type="ECO:0000256" key="4">
    <source>
        <dbReference type="ARBA" id="ARBA00022692"/>
    </source>
</evidence>
<evidence type="ECO:0000313" key="14">
    <source>
        <dbReference type="Proteomes" id="UP001327560"/>
    </source>
</evidence>
<feature type="transmembrane region" description="Helical" evidence="10">
    <location>
        <begin position="234"/>
        <end position="256"/>
    </location>
</feature>
<dbReference type="PROSITE" id="PS50216">
    <property type="entry name" value="DHHC"/>
    <property type="match status" value="1"/>
</dbReference>
<dbReference type="InterPro" id="IPR039859">
    <property type="entry name" value="PFA4/ZDH16/20/ERF2-like"/>
</dbReference>
<evidence type="ECO:0000256" key="6">
    <source>
        <dbReference type="ARBA" id="ARBA00023136"/>
    </source>
</evidence>
<dbReference type="GO" id="GO:0005783">
    <property type="term" value="C:endoplasmic reticulum"/>
    <property type="evidence" value="ECO:0007669"/>
    <property type="project" value="TreeGrafter"/>
</dbReference>
<evidence type="ECO:0000256" key="11">
    <source>
        <dbReference type="SAM" id="MobiDB-lite"/>
    </source>
</evidence>
<dbReference type="GO" id="GO:0005794">
    <property type="term" value="C:Golgi apparatus"/>
    <property type="evidence" value="ECO:0007669"/>
    <property type="project" value="TreeGrafter"/>
</dbReference>
<feature type="region of interest" description="Disordered" evidence="11">
    <location>
        <begin position="111"/>
        <end position="130"/>
    </location>
</feature>
<evidence type="ECO:0000256" key="9">
    <source>
        <dbReference type="ARBA" id="ARBA00023315"/>
    </source>
</evidence>
<keyword evidence="4 10" id="KW-0812">Transmembrane</keyword>